<evidence type="ECO:0000313" key="2">
    <source>
        <dbReference type="EMBL" id="ARE89323.1"/>
    </source>
</evidence>
<sequence>MHALFIVLNKTEYLDDILTAFVNIGITGATIIDSQGMASALVENHHNDIPIIGSLRSLVDRSRPYNKTIFTILQDNKMVDRAMEAVNTIVGGMNSKGTGVMFTVPVGKILGIENVNK</sequence>
<evidence type="ECO:0000313" key="4">
    <source>
        <dbReference type="Proteomes" id="UP000192478"/>
    </source>
</evidence>
<accession>A0AAC9WHU2</accession>
<organism evidence="2 4">
    <name type="scientific">Clostridium formicaceticum</name>
    <dbReference type="NCBI Taxonomy" id="1497"/>
    <lineage>
        <taxon>Bacteria</taxon>
        <taxon>Bacillati</taxon>
        <taxon>Bacillota</taxon>
        <taxon>Clostridia</taxon>
        <taxon>Eubacteriales</taxon>
        <taxon>Clostridiaceae</taxon>
        <taxon>Clostridium</taxon>
    </lineage>
</organism>
<dbReference type="AlphaFoldDB" id="A0AAC9WHU2"/>
<dbReference type="Proteomes" id="UP000177894">
    <property type="component" value="Chromosome"/>
</dbReference>
<name>A0AAC9WHU2_9CLOT</name>
<proteinExistence type="predicted"/>
<gene>
    <name evidence="1" type="ORF">BJL90_02445</name>
    <name evidence="2" type="ORF">CLFO_37300</name>
</gene>
<dbReference type="InterPro" id="IPR015867">
    <property type="entry name" value="N-reg_PII/ATP_PRibTrfase_C"/>
</dbReference>
<dbReference type="SUPFAM" id="SSF54913">
    <property type="entry name" value="GlnB-like"/>
    <property type="match status" value="1"/>
</dbReference>
<dbReference type="EMBL" id="CP017603">
    <property type="protein sequence ID" value="AOY74916.1"/>
    <property type="molecule type" value="Genomic_DNA"/>
</dbReference>
<dbReference type="RefSeq" id="WP_070963966.1">
    <property type="nucleotide sequence ID" value="NZ_CP017603.1"/>
</dbReference>
<dbReference type="InterPro" id="IPR011322">
    <property type="entry name" value="N-reg_PII-like_a/b"/>
</dbReference>
<dbReference type="Proteomes" id="UP000192478">
    <property type="component" value="Chromosome"/>
</dbReference>
<dbReference type="KEGG" id="cfm:BJL90_02445"/>
<protein>
    <submittedName>
        <fullName evidence="2">Uncharacterized protein</fullName>
    </submittedName>
</protein>
<evidence type="ECO:0000313" key="1">
    <source>
        <dbReference type="EMBL" id="AOY74916.1"/>
    </source>
</evidence>
<dbReference type="EMBL" id="CP020559">
    <property type="protein sequence ID" value="ARE89323.1"/>
    <property type="molecule type" value="Genomic_DNA"/>
</dbReference>
<reference evidence="2 4" key="2">
    <citation type="submission" date="2017-03" db="EMBL/GenBank/DDBJ databases">
        <title>Complete sequence of Clostridium formicaceticum DSM 92.</title>
        <authorList>
            <person name="Poehlein A."/>
            <person name="Karl M."/>
            <person name="Bengelsdorf F.R."/>
            <person name="Duerre P."/>
            <person name="Daniel R."/>
        </authorList>
    </citation>
    <scope>NUCLEOTIDE SEQUENCE [LARGE SCALE GENOMIC DNA]</scope>
    <source>
        <strain evidence="2 4">DSM 92</strain>
    </source>
</reference>
<evidence type="ECO:0000313" key="3">
    <source>
        <dbReference type="Proteomes" id="UP000177894"/>
    </source>
</evidence>
<keyword evidence="3" id="KW-1185">Reference proteome</keyword>
<dbReference type="Gene3D" id="3.30.70.120">
    <property type="match status" value="1"/>
</dbReference>
<reference evidence="1 3" key="1">
    <citation type="submission" date="2016-10" db="EMBL/GenBank/DDBJ databases">
        <title>Complete Genome Sequence of Acetogen Clostridium formicoaceticum ATCC 27076.</title>
        <authorList>
            <person name="Bao T."/>
            <person name="Cheng C."/>
            <person name="Zhao J."/>
            <person name="Yang S.-T."/>
            <person name="Wang J."/>
            <person name="Wang M."/>
        </authorList>
    </citation>
    <scope>NUCLEOTIDE SEQUENCE [LARGE SCALE GENOMIC DNA]</scope>
    <source>
        <strain evidence="1 3">ATCC 27076</strain>
    </source>
</reference>